<dbReference type="InterPro" id="IPR016162">
    <property type="entry name" value="Ald_DH_N"/>
</dbReference>
<dbReference type="RefSeq" id="XP_024730042.1">
    <property type="nucleotide sequence ID" value="XM_024881581.1"/>
</dbReference>
<evidence type="ECO:0000259" key="6">
    <source>
        <dbReference type="Pfam" id="PF00171"/>
    </source>
</evidence>
<dbReference type="FunFam" id="3.40.605.10:FF:000007">
    <property type="entry name" value="NAD/NADP-dependent betaine aldehyde dehydrogenase"/>
    <property type="match status" value="1"/>
</dbReference>
<evidence type="ECO:0000313" key="7">
    <source>
        <dbReference type="EMBL" id="PMD53138.1"/>
    </source>
</evidence>
<comment type="similarity">
    <text evidence="1 5">Belongs to the aldehyde dehydrogenase family.</text>
</comment>
<dbReference type="InterPro" id="IPR016163">
    <property type="entry name" value="Ald_DH_C"/>
</dbReference>
<dbReference type="OrthoDB" id="310895at2759"/>
<proteinExistence type="inferred from homology"/>
<dbReference type="InterPro" id="IPR016161">
    <property type="entry name" value="Ald_DH/histidinol_DH"/>
</dbReference>
<dbReference type="InterPro" id="IPR016160">
    <property type="entry name" value="Ald_DH_CS_CYS"/>
</dbReference>
<dbReference type="AlphaFoldDB" id="A0A2J6SQT4"/>
<dbReference type="GO" id="GO:0016620">
    <property type="term" value="F:oxidoreductase activity, acting on the aldehyde or oxo group of donors, NAD or NADP as acceptor"/>
    <property type="evidence" value="ECO:0007669"/>
    <property type="project" value="InterPro"/>
</dbReference>
<reference evidence="7 8" key="1">
    <citation type="submission" date="2016-04" db="EMBL/GenBank/DDBJ databases">
        <title>A degradative enzymes factory behind the ericoid mycorrhizal symbiosis.</title>
        <authorList>
            <consortium name="DOE Joint Genome Institute"/>
            <person name="Martino E."/>
            <person name="Morin E."/>
            <person name="Grelet G."/>
            <person name="Kuo A."/>
            <person name="Kohler A."/>
            <person name="Daghino S."/>
            <person name="Barry K."/>
            <person name="Choi C."/>
            <person name="Cichocki N."/>
            <person name="Clum A."/>
            <person name="Copeland A."/>
            <person name="Hainaut M."/>
            <person name="Haridas S."/>
            <person name="Labutti K."/>
            <person name="Lindquist E."/>
            <person name="Lipzen A."/>
            <person name="Khouja H.-R."/>
            <person name="Murat C."/>
            <person name="Ohm R."/>
            <person name="Olson A."/>
            <person name="Spatafora J."/>
            <person name="Veneault-Fourrey C."/>
            <person name="Henrissat B."/>
            <person name="Grigoriev I."/>
            <person name="Martin F."/>
            <person name="Perotto S."/>
        </authorList>
    </citation>
    <scope>NUCLEOTIDE SEQUENCE [LARGE SCALE GENOMIC DNA]</scope>
    <source>
        <strain evidence="7 8">E</strain>
    </source>
</reference>
<keyword evidence="2 5" id="KW-0560">Oxidoreductase</keyword>
<organism evidence="7 8">
    <name type="scientific">Hyaloscypha bicolor E</name>
    <dbReference type="NCBI Taxonomy" id="1095630"/>
    <lineage>
        <taxon>Eukaryota</taxon>
        <taxon>Fungi</taxon>
        <taxon>Dikarya</taxon>
        <taxon>Ascomycota</taxon>
        <taxon>Pezizomycotina</taxon>
        <taxon>Leotiomycetes</taxon>
        <taxon>Helotiales</taxon>
        <taxon>Hyaloscyphaceae</taxon>
        <taxon>Hyaloscypha</taxon>
        <taxon>Hyaloscypha bicolor</taxon>
    </lineage>
</organism>
<name>A0A2J6SQT4_9HELO</name>
<dbReference type="Proteomes" id="UP000235371">
    <property type="component" value="Unassembled WGS sequence"/>
</dbReference>
<dbReference type="PROSITE" id="PS00070">
    <property type="entry name" value="ALDEHYDE_DEHYDR_CYS"/>
    <property type="match status" value="1"/>
</dbReference>
<evidence type="ECO:0000256" key="2">
    <source>
        <dbReference type="ARBA" id="ARBA00023002"/>
    </source>
</evidence>
<feature type="domain" description="Aldehyde dehydrogenase" evidence="6">
    <location>
        <begin position="44"/>
        <end position="495"/>
    </location>
</feature>
<evidence type="ECO:0000256" key="4">
    <source>
        <dbReference type="PROSITE-ProRule" id="PRU10007"/>
    </source>
</evidence>
<dbReference type="STRING" id="1095630.A0A2J6SQT4"/>
<dbReference type="PANTHER" id="PTHR43720">
    <property type="entry name" value="2-AMINOMUCONIC SEMIALDEHYDE DEHYDROGENASE"/>
    <property type="match status" value="1"/>
</dbReference>
<feature type="active site" evidence="4">
    <location>
        <position position="276"/>
    </location>
</feature>
<dbReference type="InterPro" id="IPR015590">
    <property type="entry name" value="Aldehyde_DH_dom"/>
</dbReference>
<evidence type="ECO:0000256" key="5">
    <source>
        <dbReference type="RuleBase" id="RU003345"/>
    </source>
</evidence>
<gene>
    <name evidence="7" type="ORF">K444DRAFT_619805</name>
</gene>
<dbReference type="GeneID" id="36589658"/>
<dbReference type="InParanoid" id="A0A2J6SQT4"/>
<dbReference type="PANTHER" id="PTHR43720:SF2">
    <property type="entry name" value="2-AMINOMUCONIC SEMIALDEHYDE DEHYDROGENASE"/>
    <property type="match status" value="1"/>
</dbReference>
<dbReference type="EMBL" id="KZ613895">
    <property type="protein sequence ID" value="PMD53138.1"/>
    <property type="molecule type" value="Genomic_DNA"/>
</dbReference>
<sequence length="501" mass="55180">MASLLCSALWERNTLEKAHNFLTTWKSFPLVLENYVSNTFASSSYFENIPSFNPQTGQLYAHVPLSTPAAVDSAVLAAEAAFKTWSKTTRAERSKYLQRIAALIQENRELFAVWESIDQGKTLERARVEVDRAVSNFSYFSTYILHEESSVRMIDGVALTYEHRSPAGVFALISPWNMPLYLLTWKIAPCLAFGCTAVAKPSEVTSMTALLLAEVIRQAELPSGVLNIVFGDGATTGSALVKHAKVKGISFTGGTATGIQIRKDAAAHIYKHLSLELGGKNPTLVFDDVDLEKAVATAAMAAFENQGEICLCGSRIYVQSTIYETFVKQFTSFISENYKLRSKVGAVVSLQHYQKIRSYLLLAEKERGTFQLGSIPEEYPKAGYWIEPTILTGIATNSRIMREEIFGPVVAIAQFEGEEEAIELANDNPNGLASVLLTRDGARMRRVGERIEAGLVWVNCWLVRELGTPFGGMKNSGVGKEGGAYSRDVFTNVRTLHLPSV</sequence>
<keyword evidence="8" id="KW-1185">Reference proteome</keyword>
<evidence type="ECO:0000313" key="8">
    <source>
        <dbReference type="Proteomes" id="UP000235371"/>
    </source>
</evidence>
<evidence type="ECO:0000256" key="1">
    <source>
        <dbReference type="ARBA" id="ARBA00009986"/>
    </source>
</evidence>
<evidence type="ECO:0000256" key="3">
    <source>
        <dbReference type="ARBA" id="ARBA00023027"/>
    </source>
</evidence>
<dbReference type="CDD" id="cd07093">
    <property type="entry name" value="ALDH_F8_HMSADH"/>
    <property type="match status" value="1"/>
</dbReference>
<dbReference type="Gene3D" id="3.40.605.10">
    <property type="entry name" value="Aldehyde Dehydrogenase, Chain A, domain 1"/>
    <property type="match status" value="1"/>
</dbReference>
<dbReference type="PROSITE" id="PS00687">
    <property type="entry name" value="ALDEHYDE_DEHYDR_GLU"/>
    <property type="match status" value="1"/>
</dbReference>
<protein>
    <submittedName>
        <fullName evidence="7">Aldehyde dehydrogenase</fullName>
    </submittedName>
</protein>
<keyword evidence="3" id="KW-0520">NAD</keyword>
<dbReference type="Gene3D" id="3.40.309.10">
    <property type="entry name" value="Aldehyde Dehydrogenase, Chain A, domain 2"/>
    <property type="match status" value="1"/>
</dbReference>
<dbReference type="Pfam" id="PF00171">
    <property type="entry name" value="Aldedh"/>
    <property type="match status" value="1"/>
</dbReference>
<accession>A0A2J6SQT4</accession>
<dbReference type="SUPFAM" id="SSF53720">
    <property type="entry name" value="ALDH-like"/>
    <property type="match status" value="1"/>
</dbReference>
<dbReference type="InterPro" id="IPR029510">
    <property type="entry name" value="Ald_DH_CS_GLU"/>
</dbReference>